<dbReference type="InterPro" id="IPR005545">
    <property type="entry name" value="YCII"/>
</dbReference>
<dbReference type="EMBL" id="CP022579">
    <property type="protein sequence ID" value="QEL65211.1"/>
    <property type="molecule type" value="Genomic_DNA"/>
</dbReference>
<dbReference type="Pfam" id="PF03795">
    <property type="entry name" value="YCII"/>
    <property type="match status" value="1"/>
</dbReference>
<dbReference type="KEGG" id="otr:OTERR_17350"/>
<dbReference type="PANTHER" id="PTHR33606:SF3">
    <property type="entry name" value="PROTEIN YCII"/>
    <property type="match status" value="1"/>
</dbReference>
<dbReference type="InterPro" id="IPR051807">
    <property type="entry name" value="Sec-metab_biosynth-assoc"/>
</dbReference>
<sequence>MMWYAIVGEDNPGSLEQRLAARPAHLERLQALQADGRLLLAGPCPAIDSPDPGPAGFSGSLIVAEFASLSDAQAWADADPYVAAGVYAKVVVKPFKKVFPT</sequence>
<proteinExistence type="inferred from homology"/>
<evidence type="ECO:0000313" key="4">
    <source>
        <dbReference type="Proteomes" id="UP000323671"/>
    </source>
</evidence>
<dbReference type="AlphaFoldDB" id="A0A5C1E8C9"/>
<evidence type="ECO:0000256" key="1">
    <source>
        <dbReference type="ARBA" id="ARBA00007689"/>
    </source>
</evidence>
<dbReference type="InterPro" id="IPR011008">
    <property type="entry name" value="Dimeric_a/b-barrel"/>
</dbReference>
<accession>A0A5C1E8C9</accession>
<organism evidence="3 4">
    <name type="scientific">Oryzomicrobium terrae</name>
    <dbReference type="NCBI Taxonomy" id="1735038"/>
    <lineage>
        <taxon>Bacteria</taxon>
        <taxon>Pseudomonadati</taxon>
        <taxon>Pseudomonadota</taxon>
        <taxon>Betaproteobacteria</taxon>
        <taxon>Rhodocyclales</taxon>
        <taxon>Rhodocyclaceae</taxon>
        <taxon>Oryzomicrobium</taxon>
    </lineage>
</organism>
<name>A0A5C1E8C9_9RHOO</name>
<evidence type="ECO:0000259" key="2">
    <source>
        <dbReference type="Pfam" id="PF03795"/>
    </source>
</evidence>
<dbReference type="NCBIfam" id="NF008473">
    <property type="entry name" value="PRK11370.1"/>
    <property type="match status" value="1"/>
</dbReference>
<keyword evidence="4" id="KW-1185">Reference proteome</keyword>
<dbReference type="Proteomes" id="UP000323671">
    <property type="component" value="Chromosome"/>
</dbReference>
<reference evidence="3 4" key="1">
    <citation type="submission" date="2017-07" db="EMBL/GenBank/DDBJ databases">
        <title>Complete genome sequence of Oryzomicrobium terrae TPP412.</title>
        <authorList>
            <person name="Chiu L.-W."/>
            <person name="Lo K.-J."/>
            <person name="Tsai Y.-M."/>
            <person name="Lin S.-S."/>
            <person name="Kuo C.-H."/>
            <person name="Liu C.-T."/>
        </authorList>
    </citation>
    <scope>NUCLEOTIDE SEQUENCE [LARGE SCALE GENOMIC DNA]</scope>
    <source>
        <strain evidence="3 4">TPP412</strain>
    </source>
</reference>
<dbReference type="Gene3D" id="3.30.70.1060">
    <property type="entry name" value="Dimeric alpha+beta barrel"/>
    <property type="match status" value="1"/>
</dbReference>
<dbReference type="SUPFAM" id="SSF54909">
    <property type="entry name" value="Dimeric alpha+beta barrel"/>
    <property type="match status" value="1"/>
</dbReference>
<dbReference type="PANTHER" id="PTHR33606">
    <property type="entry name" value="PROTEIN YCII"/>
    <property type="match status" value="1"/>
</dbReference>
<gene>
    <name evidence="3" type="ORF">OTERR_17350</name>
</gene>
<protein>
    <submittedName>
        <fullName evidence="3">YciI-like protein</fullName>
    </submittedName>
</protein>
<evidence type="ECO:0000313" key="3">
    <source>
        <dbReference type="EMBL" id="QEL65211.1"/>
    </source>
</evidence>
<feature type="domain" description="YCII-related" evidence="2">
    <location>
        <begin position="2"/>
        <end position="96"/>
    </location>
</feature>
<comment type="similarity">
    <text evidence="1">Belongs to the YciI family.</text>
</comment>